<dbReference type="Proteomes" id="UP001432401">
    <property type="component" value="Unassembled WGS sequence"/>
</dbReference>
<feature type="chain" id="PRO_5045807326" description="LppX_LprAFG lipoprotein" evidence="1">
    <location>
        <begin position="23"/>
        <end position="280"/>
    </location>
</feature>
<dbReference type="SUPFAM" id="SSF89392">
    <property type="entry name" value="Prokaryotic lipoproteins and lipoprotein localization factors"/>
    <property type="match status" value="1"/>
</dbReference>
<proteinExistence type="predicted"/>
<feature type="signal peptide" evidence="1">
    <location>
        <begin position="1"/>
        <end position="22"/>
    </location>
</feature>
<protein>
    <recommendedName>
        <fullName evidence="4">LppX_LprAFG lipoprotein</fullName>
    </recommendedName>
</protein>
<evidence type="ECO:0008006" key="4">
    <source>
        <dbReference type="Google" id="ProtNLM"/>
    </source>
</evidence>
<keyword evidence="3" id="KW-1185">Reference proteome</keyword>
<evidence type="ECO:0000313" key="2">
    <source>
        <dbReference type="EMBL" id="MES0834741.1"/>
    </source>
</evidence>
<reference evidence="2 3" key="1">
    <citation type="submission" date="2024-06" db="EMBL/GenBank/DDBJ databases">
        <authorList>
            <person name="Bataeva Y.V."/>
            <person name="Grigorian L.N."/>
            <person name="Solomentsev V.I."/>
        </authorList>
    </citation>
    <scope>NUCLEOTIDE SEQUENCE [LARGE SCALE GENOMIC DNA]</scope>
    <source>
        <strain evidence="3">SCPM-O-B-12605 (RCAM04882)</strain>
    </source>
</reference>
<sequence length="280" mass="29453">MKTRMPSLLTAGTLALALTACGGGAPEEEAVEVEAAEEPGEGGGVLDMLAELASSTQEVTNYTLDLDLSMPDPELGTVDMTMTYEVMDDPEAAQVTMVMPFVGEMLLELAALGGEDPGLTAEELGTTVLIVPAEGESLVSNHNGLQEVDTPWARGVQDTAELGPQEMFDIASLPDLVGAFAEIDQIEAAGTEEVGGVETTLVEGTMTTEEIDALDAEQKLAVLELIGDVSGSVDVSIWVGRDGFPMRLDFSDEEADVSMVFSELGETSFEIPGEDEITDL</sequence>
<dbReference type="RefSeq" id="WP_344180386.1">
    <property type="nucleotide sequence ID" value="NZ_JBEQNA010000006.1"/>
</dbReference>
<dbReference type="Gene3D" id="2.50.20.20">
    <property type="match status" value="1"/>
</dbReference>
<evidence type="ECO:0000256" key="1">
    <source>
        <dbReference type="SAM" id="SignalP"/>
    </source>
</evidence>
<dbReference type="InterPro" id="IPR029046">
    <property type="entry name" value="LolA/LolB/LppX"/>
</dbReference>
<dbReference type="PROSITE" id="PS51257">
    <property type="entry name" value="PROKAR_LIPOPROTEIN"/>
    <property type="match status" value="1"/>
</dbReference>
<evidence type="ECO:0000313" key="3">
    <source>
        <dbReference type="Proteomes" id="UP001432401"/>
    </source>
</evidence>
<dbReference type="EMBL" id="JBEQNB010000006">
    <property type="protein sequence ID" value="MES0834741.1"/>
    <property type="molecule type" value="Genomic_DNA"/>
</dbReference>
<gene>
    <name evidence="2" type="ORF">ABUK86_13255</name>
</gene>
<comment type="caution">
    <text evidence="2">The sequence shown here is derived from an EMBL/GenBank/DDBJ whole genome shotgun (WGS) entry which is preliminary data.</text>
</comment>
<organism evidence="2 3">
    <name type="scientific">Nocardiopsis tropica</name>
    <dbReference type="NCBI Taxonomy" id="109330"/>
    <lineage>
        <taxon>Bacteria</taxon>
        <taxon>Bacillati</taxon>
        <taxon>Actinomycetota</taxon>
        <taxon>Actinomycetes</taxon>
        <taxon>Streptosporangiales</taxon>
        <taxon>Nocardiopsidaceae</taxon>
        <taxon>Nocardiopsis</taxon>
    </lineage>
</organism>
<name>A0ABV1ZVI1_9ACTN</name>
<accession>A0ABV1ZVI1</accession>
<keyword evidence="1" id="KW-0732">Signal</keyword>